<comment type="similarity">
    <text evidence="3">Belongs to the krueppel C2H2-type zinc-finger protein family.</text>
</comment>
<evidence type="ECO:0000256" key="3">
    <source>
        <dbReference type="ARBA" id="ARBA00006991"/>
    </source>
</evidence>
<evidence type="ECO:0000313" key="13">
    <source>
        <dbReference type="EMBL" id="MBZ3871350.1"/>
    </source>
</evidence>
<keyword evidence="7" id="KW-0862">Zinc</keyword>
<reference evidence="13" key="1">
    <citation type="submission" date="2020-03" db="EMBL/GenBank/DDBJ databases">
        <title>Studies in the Genomics of Life Span.</title>
        <authorList>
            <person name="Glass D."/>
        </authorList>
    </citation>
    <scope>NUCLEOTIDE SEQUENCE</scope>
    <source>
        <strain evidence="13">SUZIE</strain>
        <tissue evidence="13">Muscle</tissue>
    </source>
</reference>
<accession>A0AA41SSU3</accession>
<keyword evidence="10" id="KW-0539">Nucleus</keyword>
<name>A0AA41SSU3_SCICA</name>
<evidence type="ECO:0000256" key="7">
    <source>
        <dbReference type="ARBA" id="ARBA00022833"/>
    </source>
</evidence>
<feature type="domain" description="C2H2-type" evidence="12">
    <location>
        <begin position="105"/>
        <end position="132"/>
    </location>
</feature>
<dbReference type="InterPro" id="IPR041400">
    <property type="entry name" value="PARP16_N"/>
</dbReference>
<dbReference type="PANTHER" id="PTHR16515">
    <property type="entry name" value="PR DOMAIN ZINC FINGER PROTEIN"/>
    <property type="match status" value="1"/>
</dbReference>
<keyword evidence="8" id="KW-0805">Transcription regulation</keyword>
<evidence type="ECO:0000259" key="12">
    <source>
        <dbReference type="PROSITE" id="PS50157"/>
    </source>
</evidence>
<dbReference type="FunFam" id="3.30.160.60:FF:000446">
    <property type="entry name" value="Zinc finger protein"/>
    <property type="match status" value="1"/>
</dbReference>
<dbReference type="InterPro" id="IPR050331">
    <property type="entry name" value="Zinc_finger"/>
</dbReference>
<comment type="function">
    <text evidence="1">May be involved in transcriptional regulation.</text>
</comment>
<evidence type="ECO:0000256" key="5">
    <source>
        <dbReference type="ARBA" id="ARBA00022737"/>
    </source>
</evidence>
<dbReference type="GO" id="GO:0008270">
    <property type="term" value="F:zinc ion binding"/>
    <property type="evidence" value="ECO:0007669"/>
    <property type="project" value="UniProtKB-KW"/>
</dbReference>
<dbReference type="Gene3D" id="3.30.160.60">
    <property type="entry name" value="Classic Zinc Finger"/>
    <property type="match status" value="2"/>
</dbReference>
<dbReference type="Pfam" id="PF18084">
    <property type="entry name" value="ARTD15_N"/>
    <property type="match status" value="1"/>
</dbReference>
<proteinExistence type="inferred from homology"/>
<organism evidence="13 14">
    <name type="scientific">Sciurus carolinensis</name>
    <name type="common">Eastern gray squirrel</name>
    <dbReference type="NCBI Taxonomy" id="30640"/>
    <lineage>
        <taxon>Eukaryota</taxon>
        <taxon>Metazoa</taxon>
        <taxon>Chordata</taxon>
        <taxon>Craniata</taxon>
        <taxon>Vertebrata</taxon>
        <taxon>Euteleostomi</taxon>
        <taxon>Mammalia</taxon>
        <taxon>Eutheria</taxon>
        <taxon>Euarchontoglires</taxon>
        <taxon>Glires</taxon>
        <taxon>Rodentia</taxon>
        <taxon>Sciuromorpha</taxon>
        <taxon>Sciuridae</taxon>
        <taxon>Sciurinae</taxon>
        <taxon>Sciurini</taxon>
        <taxon>Sciurus</taxon>
    </lineage>
</organism>
<keyword evidence="5" id="KW-0677">Repeat</keyword>
<gene>
    <name evidence="13" type="ORF">SUZIE_112490</name>
</gene>
<keyword evidence="14" id="KW-1185">Reference proteome</keyword>
<comment type="caution">
    <text evidence="13">The sequence shown here is derived from an EMBL/GenBank/DDBJ whole genome shotgun (WGS) entry which is preliminary data.</text>
</comment>
<protein>
    <submittedName>
        <fullName evidence="13">Mono [ADP-ribose] polymerase PARP16</fullName>
    </submittedName>
</protein>
<keyword evidence="6 11" id="KW-0863">Zinc-finger</keyword>
<evidence type="ECO:0000256" key="6">
    <source>
        <dbReference type="ARBA" id="ARBA00022771"/>
    </source>
</evidence>
<evidence type="ECO:0000256" key="4">
    <source>
        <dbReference type="ARBA" id="ARBA00022723"/>
    </source>
</evidence>
<dbReference type="GO" id="GO:0005634">
    <property type="term" value="C:nucleus"/>
    <property type="evidence" value="ECO:0007669"/>
    <property type="project" value="UniProtKB-SubCell"/>
</dbReference>
<evidence type="ECO:0000313" key="14">
    <source>
        <dbReference type="Proteomes" id="UP001166674"/>
    </source>
</evidence>
<dbReference type="FunFam" id="3.30.160.60:FF:000060">
    <property type="entry name" value="zinc finger protein 436"/>
    <property type="match status" value="1"/>
</dbReference>
<dbReference type="Proteomes" id="UP001166674">
    <property type="component" value="Unassembled WGS sequence"/>
</dbReference>
<dbReference type="GO" id="GO:0010468">
    <property type="term" value="P:regulation of gene expression"/>
    <property type="evidence" value="ECO:0007669"/>
    <property type="project" value="TreeGrafter"/>
</dbReference>
<dbReference type="SUPFAM" id="SSF57667">
    <property type="entry name" value="beta-beta-alpha zinc fingers"/>
    <property type="match status" value="1"/>
</dbReference>
<dbReference type="PROSITE" id="PS00028">
    <property type="entry name" value="ZINC_FINGER_C2H2_1"/>
    <property type="match status" value="1"/>
</dbReference>
<evidence type="ECO:0000256" key="1">
    <source>
        <dbReference type="ARBA" id="ARBA00003767"/>
    </source>
</evidence>
<dbReference type="PROSITE" id="PS50157">
    <property type="entry name" value="ZINC_FINGER_C2H2_2"/>
    <property type="match status" value="1"/>
</dbReference>
<evidence type="ECO:0000256" key="11">
    <source>
        <dbReference type="PROSITE-ProRule" id="PRU00042"/>
    </source>
</evidence>
<dbReference type="InterPro" id="IPR013087">
    <property type="entry name" value="Znf_C2H2_type"/>
</dbReference>
<evidence type="ECO:0000256" key="10">
    <source>
        <dbReference type="ARBA" id="ARBA00023242"/>
    </source>
</evidence>
<dbReference type="PANTHER" id="PTHR16515:SF57">
    <property type="entry name" value="ZINC FINGER PROTEIN 154-LIKE"/>
    <property type="match status" value="1"/>
</dbReference>
<keyword evidence="4" id="KW-0479">Metal-binding</keyword>
<evidence type="ECO:0000256" key="9">
    <source>
        <dbReference type="ARBA" id="ARBA00023163"/>
    </source>
</evidence>
<sequence>MKTALFILNNFNTFTSNRKKLIFSGHRDLARVSGNCYSVCGEEDGVPGGLATEPGGTTHGTAEKLANYEKTELPSASPRIQERFSPNSLVALPGHIPWRKSLSSLICGYCGKSFSHLSDLVWHQCIHTGERPYKCLECEKSFVQKQCAPTPPCRAAAKELAGLHVLVPDLRDSLFDASALQSYKRDMVLQPLPASYTHHNSKDFEALLADASKLHNLKELLQSPGDEDQWVRDLVSWILSSEVLKIHSAGKAEFEKIQQLTGDPHMPVPTLDFLFKVEYFEPANAKFYETKGE</sequence>
<dbReference type="Pfam" id="PF00096">
    <property type="entry name" value="zf-C2H2"/>
    <property type="match status" value="1"/>
</dbReference>
<comment type="subcellular location">
    <subcellularLocation>
        <location evidence="2">Nucleus</location>
    </subcellularLocation>
</comment>
<dbReference type="EMBL" id="JAATJV010164900">
    <property type="protein sequence ID" value="MBZ3871350.1"/>
    <property type="molecule type" value="Genomic_DNA"/>
</dbReference>
<keyword evidence="9" id="KW-0804">Transcription</keyword>
<dbReference type="AlphaFoldDB" id="A0AA41SSU3"/>
<dbReference type="InterPro" id="IPR036236">
    <property type="entry name" value="Znf_C2H2_sf"/>
</dbReference>
<evidence type="ECO:0000256" key="8">
    <source>
        <dbReference type="ARBA" id="ARBA00023015"/>
    </source>
</evidence>
<evidence type="ECO:0000256" key="2">
    <source>
        <dbReference type="ARBA" id="ARBA00004123"/>
    </source>
</evidence>